<organism evidence="4">
    <name type="scientific">freshwater metagenome</name>
    <dbReference type="NCBI Taxonomy" id="449393"/>
    <lineage>
        <taxon>unclassified sequences</taxon>
        <taxon>metagenomes</taxon>
        <taxon>ecological metagenomes</taxon>
    </lineage>
</organism>
<name>A0A6J7G2V1_9ZZZZ</name>
<feature type="domain" description="DUF2172" evidence="1">
    <location>
        <begin position="68"/>
        <end position="159"/>
    </location>
</feature>
<reference evidence="4" key="1">
    <citation type="submission" date="2020-05" db="EMBL/GenBank/DDBJ databases">
        <authorList>
            <person name="Chiriac C."/>
            <person name="Salcher M."/>
            <person name="Ghai R."/>
            <person name="Kavagutti S V."/>
        </authorList>
    </citation>
    <scope>NUCLEOTIDE SEQUENCE</scope>
</reference>
<dbReference type="Pfam" id="PF09940">
    <property type="entry name" value="DUF2172"/>
    <property type="match status" value="1"/>
</dbReference>
<gene>
    <name evidence="4" type="ORF">UFOPK3495_01033</name>
</gene>
<evidence type="ECO:0000313" key="4">
    <source>
        <dbReference type="EMBL" id="CAB4902391.1"/>
    </source>
</evidence>
<dbReference type="Gene3D" id="1.10.10.10">
    <property type="entry name" value="Winged helix-like DNA-binding domain superfamily/Winged helix DNA-binding domain"/>
    <property type="match status" value="1"/>
</dbReference>
<dbReference type="InterPro" id="IPR036388">
    <property type="entry name" value="WH-like_DNA-bd_sf"/>
</dbReference>
<evidence type="ECO:0000259" key="3">
    <source>
        <dbReference type="Pfam" id="PF16254"/>
    </source>
</evidence>
<dbReference type="AlphaFoldDB" id="A0A6J7G2V1"/>
<accession>A0A6J7G2V1</accession>
<dbReference type="SUPFAM" id="SSF53187">
    <property type="entry name" value="Zn-dependent exopeptidases"/>
    <property type="match status" value="1"/>
</dbReference>
<dbReference type="Pfam" id="PF16221">
    <property type="entry name" value="HTH_47"/>
    <property type="match status" value="1"/>
</dbReference>
<feature type="domain" description="DUF4910" evidence="3">
    <location>
        <begin position="17"/>
        <end position="354"/>
    </location>
</feature>
<dbReference type="InterPro" id="IPR032589">
    <property type="entry name" value="DUF4910"/>
</dbReference>
<feature type="domain" description="UCP01524 winged helix-turn-helix" evidence="2">
    <location>
        <begin position="359"/>
        <end position="431"/>
    </location>
</feature>
<dbReference type="EMBL" id="CAFBMC010000054">
    <property type="protein sequence ID" value="CAB4902391.1"/>
    <property type="molecule type" value="Genomic_DNA"/>
</dbReference>
<protein>
    <submittedName>
        <fullName evidence="4">Unannotated protein</fullName>
    </submittedName>
</protein>
<dbReference type="InterPro" id="IPR032610">
    <property type="entry name" value="DUF2172"/>
</dbReference>
<sequence length="439" mass="49043">MKEEIDVANLAEGRFMHSLAQELWNFPRSLTGDGVRATFDVLMNYLPGLTIHEVPSGTAAFDWTVPDEWNIRDAYLVGPDGTRIIDFKNSNIHVVGYSDAIDVRLSLDELQPHLHSDPEHRSVIPYVTSYYNRVWGLCLPQDVRDQLQPGEYHAVIDSSLDPGSLTYGELVIPGDSTDEVFISTYICHPSLANNELSGPVVSVALARWLMSLPARKFTYRFVFVPETIGAITYLSRNLAHLKANVVAGYQLTCIGDEGDYSYMESRLGGLPIDRIARRAVLGTPQPAIYSYLDRGSDERHYCSPGVDLPLISLMRTKYGSYPQYHSSADDLTFVTPAGLQGGFNLVQSCISEFESSIYYRTTVFAEPQLGKRGLYHAMHGRTVSDVILLRTNVLAYADGHHSLQDMAELFERPFEDIQAVVAELLEHGLLEEVPPMKGY</sequence>
<dbReference type="Pfam" id="PF16254">
    <property type="entry name" value="DUF4910"/>
    <property type="match status" value="1"/>
</dbReference>
<evidence type="ECO:0000259" key="1">
    <source>
        <dbReference type="Pfam" id="PF09940"/>
    </source>
</evidence>
<proteinExistence type="predicted"/>
<evidence type="ECO:0000259" key="2">
    <source>
        <dbReference type="Pfam" id="PF16221"/>
    </source>
</evidence>
<dbReference type="InterPro" id="IPR012353">
    <property type="entry name" value="UCP015244"/>
</dbReference>
<dbReference type="Gene3D" id="3.50.30.90">
    <property type="match status" value="1"/>
</dbReference>
<dbReference type="InterPro" id="IPR032622">
    <property type="entry name" value="UCP01524_HTH"/>
</dbReference>
<dbReference type="Gene3D" id="3.40.630.10">
    <property type="entry name" value="Zn peptidases"/>
    <property type="match status" value="1"/>
</dbReference>
<dbReference type="PIRSF" id="PIRSF015244">
    <property type="entry name" value="UCP015244"/>
    <property type="match status" value="1"/>
</dbReference>